<gene>
    <name evidence="9" type="ORF">RIB2604_03101010</name>
</gene>
<evidence type="ECO:0000256" key="2">
    <source>
        <dbReference type="ARBA" id="ARBA00022692"/>
    </source>
</evidence>
<dbReference type="GO" id="GO:0016020">
    <property type="term" value="C:membrane"/>
    <property type="evidence" value="ECO:0007669"/>
    <property type="project" value="InterPro"/>
</dbReference>
<accession>A0A146FWN1</accession>
<dbReference type="Pfam" id="PF00664">
    <property type="entry name" value="ABC_membrane"/>
    <property type="match status" value="1"/>
</dbReference>
<feature type="domain" description="ABC transmembrane type-1" evidence="8">
    <location>
        <begin position="1"/>
        <end position="180"/>
    </location>
</feature>
<dbReference type="InterPro" id="IPR050173">
    <property type="entry name" value="ABC_transporter_C-like"/>
</dbReference>
<dbReference type="Proteomes" id="UP000075230">
    <property type="component" value="Unassembled WGS sequence"/>
</dbReference>
<dbReference type="PANTHER" id="PTHR24223:SF399">
    <property type="entry name" value="ABC TRANSPORTER ATNG"/>
    <property type="match status" value="1"/>
</dbReference>
<sequence>MNCLYEHYVFRLITQIRGALVSVIYDKTLELKYDEYTDSAALTLMSNDMDNIASGIQNAHEVWASPIEVGIALYLLQRQVAWAATVPAVLSIVVFCCTHLLSKSAPGRQKIWMQAVRERVAFASSYLDASVTIKMLDLQHHFSRMLQQLRIDELDRQSKFRHLMVKMNLLGKFSLSANILPD</sequence>
<evidence type="ECO:0000256" key="3">
    <source>
        <dbReference type="ARBA" id="ARBA00022741"/>
    </source>
</evidence>
<comment type="caution">
    <text evidence="9">The sequence shown here is derived from an EMBL/GenBank/DDBJ whole genome shotgun (WGS) entry which is preliminary data.</text>
</comment>
<evidence type="ECO:0000313" key="9">
    <source>
        <dbReference type="EMBL" id="GAT29768.1"/>
    </source>
</evidence>
<feature type="transmembrane region" description="Helical" evidence="7">
    <location>
        <begin position="80"/>
        <end position="101"/>
    </location>
</feature>
<dbReference type="InterPro" id="IPR011527">
    <property type="entry name" value="ABC1_TM_dom"/>
</dbReference>
<protein>
    <submittedName>
        <fullName evidence="9">Multidrug resistance protein MDR</fullName>
    </submittedName>
</protein>
<evidence type="ECO:0000256" key="7">
    <source>
        <dbReference type="SAM" id="Phobius"/>
    </source>
</evidence>
<keyword evidence="5 7" id="KW-1133">Transmembrane helix</keyword>
<reference evidence="10" key="2">
    <citation type="submission" date="2016-02" db="EMBL/GenBank/DDBJ databases">
        <title>Genome sequencing of Aspergillus luchuensis NBRC 4314.</title>
        <authorList>
            <person name="Yamada O."/>
        </authorList>
    </citation>
    <scope>NUCLEOTIDE SEQUENCE [LARGE SCALE GENOMIC DNA]</scope>
    <source>
        <strain evidence="10">RIB 2604</strain>
    </source>
</reference>
<evidence type="ECO:0000256" key="4">
    <source>
        <dbReference type="ARBA" id="ARBA00022840"/>
    </source>
</evidence>
<keyword evidence="2 7" id="KW-0812">Transmembrane</keyword>
<dbReference type="InterPro" id="IPR036640">
    <property type="entry name" value="ABC1_TM_sf"/>
</dbReference>
<dbReference type="AlphaFoldDB" id="A0A146FWN1"/>
<keyword evidence="4" id="KW-0067">ATP-binding</keyword>
<evidence type="ECO:0000256" key="1">
    <source>
        <dbReference type="ARBA" id="ARBA00022448"/>
    </source>
</evidence>
<evidence type="ECO:0000256" key="5">
    <source>
        <dbReference type="ARBA" id="ARBA00022989"/>
    </source>
</evidence>
<dbReference type="PROSITE" id="PS50929">
    <property type="entry name" value="ABC_TM1F"/>
    <property type="match status" value="1"/>
</dbReference>
<dbReference type="SUPFAM" id="SSF90123">
    <property type="entry name" value="ABC transporter transmembrane region"/>
    <property type="match status" value="1"/>
</dbReference>
<dbReference type="Gene3D" id="1.20.1560.10">
    <property type="entry name" value="ABC transporter type 1, transmembrane domain"/>
    <property type="match status" value="1"/>
</dbReference>
<dbReference type="PANTHER" id="PTHR24223">
    <property type="entry name" value="ATP-BINDING CASSETTE SUB-FAMILY C"/>
    <property type="match status" value="1"/>
</dbReference>
<evidence type="ECO:0000259" key="8">
    <source>
        <dbReference type="PROSITE" id="PS50929"/>
    </source>
</evidence>
<dbReference type="VEuPathDB" id="FungiDB:ASPFODRAFT_50686"/>
<evidence type="ECO:0000313" key="10">
    <source>
        <dbReference type="Proteomes" id="UP000075230"/>
    </source>
</evidence>
<keyword evidence="3" id="KW-0547">Nucleotide-binding</keyword>
<dbReference type="GO" id="GO:0005524">
    <property type="term" value="F:ATP binding"/>
    <property type="evidence" value="ECO:0007669"/>
    <property type="project" value="UniProtKB-KW"/>
</dbReference>
<dbReference type="GO" id="GO:0140359">
    <property type="term" value="F:ABC-type transporter activity"/>
    <property type="evidence" value="ECO:0007669"/>
    <property type="project" value="InterPro"/>
</dbReference>
<evidence type="ECO:0000256" key="6">
    <source>
        <dbReference type="ARBA" id="ARBA00023136"/>
    </source>
</evidence>
<proteinExistence type="predicted"/>
<keyword evidence="6 7" id="KW-0472">Membrane</keyword>
<organism evidence="9 10">
    <name type="scientific">Aspergillus kawachii</name>
    <name type="common">White koji mold</name>
    <name type="synonym">Aspergillus awamori var. kawachi</name>
    <dbReference type="NCBI Taxonomy" id="1069201"/>
    <lineage>
        <taxon>Eukaryota</taxon>
        <taxon>Fungi</taxon>
        <taxon>Dikarya</taxon>
        <taxon>Ascomycota</taxon>
        <taxon>Pezizomycotina</taxon>
        <taxon>Eurotiomycetes</taxon>
        <taxon>Eurotiomycetidae</taxon>
        <taxon>Eurotiales</taxon>
        <taxon>Aspergillaceae</taxon>
        <taxon>Aspergillus</taxon>
        <taxon>Aspergillus subgen. Circumdati</taxon>
    </lineage>
</organism>
<dbReference type="EMBL" id="BCWF01000030">
    <property type="protein sequence ID" value="GAT29768.1"/>
    <property type="molecule type" value="Genomic_DNA"/>
</dbReference>
<keyword evidence="1" id="KW-0813">Transport</keyword>
<reference evidence="9 10" key="1">
    <citation type="journal article" date="2016" name="DNA Res.">
        <title>Genome sequence of Aspergillus luchuensis NBRC 4314.</title>
        <authorList>
            <person name="Yamada O."/>
            <person name="Machida M."/>
            <person name="Hosoyama A."/>
            <person name="Goto M."/>
            <person name="Takahashi T."/>
            <person name="Futagami T."/>
            <person name="Yamagata Y."/>
            <person name="Takeuchi M."/>
            <person name="Kobayashi T."/>
            <person name="Koike H."/>
            <person name="Abe K."/>
            <person name="Asai K."/>
            <person name="Arita M."/>
            <person name="Fujita N."/>
            <person name="Fukuda K."/>
            <person name="Higa K."/>
            <person name="Horikawa H."/>
            <person name="Ishikawa T."/>
            <person name="Jinno K."/>
            <person name="Kato Y."/>
            <person name="Kirimura K."/>
            <person name="Mizutani O."/>
            <person name="Nakasone K."/>
            <person name="Sano M."/>
            <person name="Shiraishi Y."/>
            <person name="Tsukahara M."/>
            <person name="Gomi K."/>
        </authorList>
    </citation>
    <scope>NUCLEOTIDE SEQUENCE [LARGE SCALE GENOMIC DNA]</scope>
    <source>
        <strain evidence="9 10">RIB 2604</strain>
    </source>
</reference>
<name>A0A146FWN1_ASPKA</name>